<feature type="domain" description="HTH arsR-type" evidence="1">
    <location>
        <begin position="1"/>
        <end position="108"/>
    </location>
</feature>
<dbReference type="SUPFAM" id="SSF46785">
    <property type="entry name" value="Winged helix' DNA-binding domain"/>
    <property type="match status" value="1"/>
</dbReference>
<dbReference type="Gene3D" id="1.10.10.10">
    <property type="entry name" value="Winged helix-like DNA-binding domain superfamily/Winged helix DNA-binding domain"/>
    <property type="match status" value="1"/>
</dbReference>
<dbReference type="GO" id="GO:0003700">
    <property type="term" value="F:DNA-binding transcription factor activity"/>
    <property type="evidence" value="ECO:0007669"/>
    <property type="project" value="InterPro"/>
</dbReference>
<dbReference type="InterPro" id="IPR052548">
    <property type="entry name" value="Type_VII_TA_antitoxin"/>
</dbReference>
<sequence length="194" mass="22356">MNNFEIINRLFSSKIRIKLLDIFLSLPNARFYIRELERKIDEEAKNISRELQNLEALGLLFSEKQGNQKYYSVKEDFFLYPELKGIIFKTTGVLGLLKEAMARLKGIEAAFIYGSYATGKETESSDIDLLIVGKPDLTKLNETISKLENKLNREINYMCFDREEYEERKKTKNAFISGALSDEIMIVKGSENAV</sequence>
<proteinExistence type="predicted"/>
<dbReference type="PROSITE" id="PS50987">
    <property type="entry name" value="HTH_ARSR_2"/>
    <property type="match status" value="1"/>
</dbReference>
<dbReference type="PANTHER" id="PTHR33933:SF1">
    <property type="entry name" value="PROTEIN ADENYLYLTRANSFERASE MNTA-RELATED"/>
    <property type="match status" value="1"/>
</dbReference>
<dbReference type="SUPFAM" id="SSF81301">
    <property type="entry name" value="Nucleotidyltransferase"/>
    <property type="match status" value="1"/>
</dbReference>
<organism evidence="2 3">
    <name type="scientific">candidate division WOR-1 bacterium DG_54_3</name>
    <dbReference type="NCBI Taxonomy" id="1703775"/>
    <lineage>
        <taxon>Bacteria</taxon>
        <taxon>Bacillati</taxon>
        <taxon>Saganbacteria</taxon>
    </lineage>
</organism>
<evidence type="ECO:0000313" key="3">
    <source>
        <dbReference type="Proteomes" id="UP000051861"/>
    </source>
</evidence>
<evidence type="ECO:0000313" key="2">
    <source>
        <dbReference type="EMBL" id="KPJ70149.1"/>
    </source>
</evidence>
<accession>A0A0S7Y5X6</accession>
<dbReference type="Pfam" id="PF18765">
    <property type="entry name" value="Polbeta"/>
    <property type="match status" value="1"/>
</dbReference>
<dbReference type="InterPro" id="IPR001845">
    <property type="entry name" value="HTH_ArsR_DNA-bd_dom"/>
</dbReference>
<protein>
    <recommendedName>
        <fullName evidence="1">HTH arsR-type domain-containing protein</fullName>
    </recommendedName>
</protein>
<dbReference type="InterPro" id="IPR036390">
    <property type="entry name" value="WH_DNA-bd_sf"/>
</dbReference>
<dbReference type="InterPro" id="IPR036388">
    <property type="entry name" value="WH-like_DNA-bd_sf"/>
</dbReference>
<dbReference type="PANTHER" id="PTHR33933">
    <property type="entry name" value="NUCLEOTIDYLTRANSFERASE"/>
    <property type="match status" value="1"/>
</dbReference>
<evidence type="ECO:0000259" key="1">
    <source>
        <dbReference type="PROSITE" id="PS50987"/>
    </source>
</evidence>
<dbReference type="CDD" id="cd00090">
    <property type="entry name" value="HTH_ARSR"/>
    <property type="match status" value="1"/>
</dbReference>
<dbReference type="EMBL" id="LIZX01000005">
    <property type="protein sequence ID" value="KPJ70149.1"/>
    <property type="molecule type" value="Genomic_DNA"/>
</dbReference>
<dbReference type="Proteomes" id="UP000051861">
    <property type="component" value="Unassembled WGS sequence"/>
</dbReference>
<dbReference type="InterPro" id="IPR043519">
    <property type="entry name" value="NT_sf"/>
</dbReference>
<dbReference type="InterPro" id="IPR041633">
    <property type="entry name" value="Polbeta"/>
</dbReference>
<dbReference type="CDD" id="cd05403">
    <property type="entry name" value="NT_KNTase_like"/>
    <property type="match status" value="1"/>
</dbReference>
<reference evidence="2 3" key="1">
    <citation type="journal article" date="2015" name="Microbiome">
        <title>Genomic resolution of linkages in carbon, nitrogen, and sulfur cycling among widespread estuary sediment bacteria.</title>
        <authorList>
            <person name="Baker B.J."/>
            <person name="Lazar C.S."/>
            <person name="Teske A.P."/>
            <person name="Dick G.J."/>
        </authorList>
    </citation>
    <scope>NUCLEOTIDE SEQUENCE [LARGE SCALE GENOMIC DNA]</scope>
    <source>
        <strain evidence="2">DG_54_3</strain>
    </source>
</reference>
<dbReference type="AlphaFoldDB" id="A0A0S7Y5X6"/>
<name>A0A0S7Y5X6_UNCSA</name>
<dbReference type="InterPro" id="IPR011991">
    <property type="entry name" value="ArsR-like_HTH"/>
</dbReference>
<dbReference type="Gene3D" id="3.30.460.10">
    <property type="entry name" value="Beta Polymerase, domain 2"/>
    <property type="match status" value="1"/>
</dbReference>
<gene>
    <name evidence="2" type="ORF">AMJ44_00700</name>
</gene>
<comment type="caution">
    <text evidence="2">The sequence shown here is derived from an EMBL/GenBank/DDBJ whole genome shotgun (WGS) entry which is preliminary data.</text>
</comment>